<evidence type="ECO:0000256" key="1">
    <source>
        <dbReference type="SAM" id="MobiDB-lite"/>
    </source>
</evidence>
<dbReference type="RefSeq" id="XP_062691313.1">
    <property type="nucleotide sequence ID" value="XM_062833450.1"/>
</dbReference>
<proteinExistence type="predicted"/>
<protein>
    <submittedName>
        <fullName evidence="3">Heterokaryon incompatibility protein-domain-containing protein</fullName>
    </submittedName>
</protein>
<dbReference type="PANTHER" id="PTHR33112">
    <property type="entry name" value="DOMAIN PROTEIN, PUTATIVE-RELATED"/>
    <property type="match status" value="1"/>
</dbReference>
<feature type="compositionally biased region" description="Low complexity" evidence="1">
    <location>
        <begin position="15"/>
        <end position="28"/>
    </location>
</feature>
<gene>
    <name evidence="3" type="ORF">B0T23DRAFT_204899</name>
</gene>
<reference evidence="3 4" key="1">
    <citation type="journal article" date="2023" name="Mol. Phylogenet. Evol.">
        <title>Genome-scale phylogeny and comparative genomics of the fungal order Sordariales.</title>
        <authorList>
            <person name="Hensen N."/>
            <person name="Bonometti L."/>
            <person name="Westerberg I."/>
            <person name="Brannstrom I.O."/>
            <person name="Guillou S."/>
            <person name="Cros-Aarteil S."/>
            <person name="Calhoun S."/>
            <person name="Haridas S."/>
            <person name="Kuo A."/>
            <person name="Mondo S."/>
            <person name="Pangilinan J."/>
            <person name="Riley R."/>
            <person name="LaButti K."/>
            <person name="Andreopoulos B."/>
            <person name="Lipzen A."/>
            <person name="Chen C."/>
            <person name="Yan M."/>
            <person name="Daum C."/>
            <person name="Ng V."/>
            <person name="Clum A."/>
            <person name="Steindorff A."/>
            <person name="Ohm R.A."/>
            <person name="Martin F."/>
            <person name="Silar P."/>
            <person name="Natvig D.O."/>
            <person name="Lalanne C."/>
            <person name="Gautier V."/>
            <person name="Ament-Velasquez S.L."/>
            <person name="Kruys A."/>
            <person name="Hutchinson M.I."/>
            <person name="Powell A.J."/>
            <person name="Barry K."/>
            <person name="Miller A.N."/>
            <person name="Grigoriev I.V."/>
            <person name="Debuchy R."/>
            <person name="Gladieux P."/>
            <person name="Hiltunen Thoren M."/>
            <person name="Johannesson H."/>
        </authorList>
    </citation>
    <scope>NUCLEOTIDE SEQUENCE [LARGE SCALE GENOMIC DNA]</scope>
    <source>
        <strain evidence="3 4">FGSC 10403</strain>
    </source>
</reference>
<evidence type="ECO:0000313" key="3">
    <source>
        <dbReference type="EMBL" id="KAK3489606.1"/>
    </source>
</evidence>
<dbReference type="EMBL" id="JAULSX010000006">
    <property type="protein sequence ID" value="KAK3489606.1"/>
    <property type="molecule type" value="Genomic_DNA"/>
</dbReference>
<organism evidence="3 4">
    <name type="scientific">Neurospora hispaniola</name>
    <dbReference type="NCBI Taxonomy" id="588809"/>
    <lineage>
        <taxon>Eukaryota</taxon>
        <taxon>Fungi</taxon>
        <taxon>Dikarya</taxon>
        <taxon>Ascomycota</taxon>
        <taxon>Pezizomycotina</taxon>
        <taxon>Sordariomycetes</taxon>
        <taxon>Sordariomycetidae</taxon>
        <taxon>Sordariales</taxon>
        <taxon>Sordariaceae</taxon>
        <taxon>Neurospora</taxon>
    </lineage>
</organism>
<evidence type="ECO:0000259" key="2">
    <source>
        <dbReference type="Pfam" id="PF06985"/>
    </source>
</evidence>
<dbReference type="Pfam" id="PF06985">
    <property type="entry name" value="HET"/>
    <property type="match status" value="1"/>
</dbReference>
<comment type="caution">
    <text evidence="3">The sequence shown here is derived from an EMBL/GenBank/DDBJ whole genome shotgun (WGS) entry which is preliminary data.</text>
</comment>
<dbReference type="InterPro" id="IPR010730">
    <property type="entry name" value="HET"/>
</dbReference>
<dbReference type="AlphaFoldDB" id="A0AAJ0I4I3"/>
<accession>A0AAJ0I4I3</accession>
<dbReference type="PANTHER" id="PTHR33112:SF14">
    <property type="entry name" value="HETEROKARYON INCOMPATIBILITY DOMAIN-CONTAINING PROTEIN"/>
    <property type="match status" value="1"/>
</dbReference>
<dbReference type="Proteomes" id="UP001285908">
    <property type="component" value="Unassembled WGS sequence"/>
</dbReference>
<evidence type="ECO:0000313" key="4">
    <source>
        <dbReference type="Proteomes" id="UP001285908"/>
    </source>
</evidence>
<feature type="region of interest" description="Disordered" evidence="1">
    <location>
        <begin position="1"/>
        <end position="28"/>
    </location>
</feature>
<dbReference type="GeneID" id="87871072"/>
<sequence length="847" mass="96387">MPPTSISLPSHVARPSSTKTSSVTVTSIPSPATEPNLCSFCSQIDFSLLRYPTTTDLRSLNDGNPAPQELSPFKRNPYARVYPTWTLGLLSRIHKSSASCNLCHAICTVLDQQPQVRATLTDMGVQDPLVLGTLAFCGRLSAPDGTSWFEHDDKHGGLKERDCFFLRRLGLLFRPADKDEDVNEPGMAKKIESWYSTMDIFQTMNTAIPRGFAEDKKGVLMGDEETPETVWFAGRKRPEMIDIGLIKQWLNECLQNHKNVCGISEEVDEDDDPELVEQMRRLGKPIPLFRLIDVHKKCIVTKYNLYDVDMSALKFASLSYVWGVTPQKLTLLIENEYELQRPNSLVGKVSKTISDAIHLTEQLGLQYLWVDALCIIQNSEDDKVTQLGNIANVYAHSLFTIMAAAGDDSNFGLPGIRTPRDTVQEVVPVIAPSENNPGLSLITALSPTHQSHEHPTRKTIWASRGWTLQERALSRRAIVIMKSHVLWSCSRSHYSEESCCETATLGSLAWFGLQESDPILNSSERTWYTEDVPEEQVWYKFQRLVQDYSNRNLKFQGDALDAFSAVVEQVRRMTGENFLWGMPSGRFELCLCWEPYRRGLKRREELSTLEMTSFKRHVPFPTWSWLGWSGAICLKVQDRELEVGLNPKVVCFVLRNHPLRVFPVRRISVDNDPERANSWAIPNTNDSKYSVTLDDIFDNLPSMTPEVLLDIPDDQLIFFWTESARFKLSELKVQGPSMLQENPLHVKEYTKYYREIIDDDGQVVGRTHPCDPTAQDIGVDEKGDGKCEFIRIANNYLPFCDPEKLAMQVRRGTGKYNRDVRYRVNLAEIKKEAWKQVYEKRVLVALG</sequence>
<name>A0AAJ0I4I3_9PEZI</name>
<feature type="domain" description="Heterokaryon incompatibility" evidence="2">
    <location>
        <begin position="315"/>
        <end position="470"/>
    </location>
</feature>
<keyword evidence="4" id="KW-1185">Reference proteome</keyword>